<dbReference type="InterPro" id="IPR006750">
    <property type="entry name" value="YdcZ"/>
</dbReference>
<sequence>MNHMAAIGIATALTVGLSIGFQGIFAARLSLGDNAINSGMLIILAGGLIAAVLMAVLVPTGHIEIAKLTGPRIFYLTLCAIAGIIIVSGSAFAFAKISPAVAVALIILGQMTLALAADYFGWTGQTPQPIDLRRVGGLVLLVAAIWMLMPRSEP</sequence>
<reference evidence="2 3" key="1">
    <citation type="submission" date="2017-09" db="EMBL/GenBank/DDBJ databases">
        <authorList>
            <person name="Ehlers B."/>
            <person name="Leendertz F.H."/>
        </authorList>
    </citation>
    <scope>NUCLEOTIDE SEQUENCE [LARGE SCALE GENOMIC DNA]</scope>
    <source>
        <strain evidence="2 3">DSM 18289</strain>
    </source>
</reference>
<name>A0A285NGK3_9HYPH</name>
<dbReference type="AlphaFoldDB" id="A0A285NGK3"/>
<dbReference type="Pfam" id="PF04657">
    <property type="entry name" value="DMT_YdcZ"/>
    <property type="match status" value="1"/>
</dbReference>
<dbReference type="RefSeq" id="WP_097152625.1">
    <property type="nucleotide sequence ID" value="NZ_OBEL01000001.1"/>
</dbReference>
<feature type="transmembrane region" description="Helical" evidence="1">
    <location>
        <begin position="132"/>
        <end position="149"/>
    </location>
</feature>
<evidence type="ECO:0000313" key="3">
    <source>
        <dbReference type="Proteomes" id="UP000219439"/>
    </source>
</evidence>
<evidence type="ECO:0000256" key="1">
    <source>
        <dbReference type="SAM" id="Phobius"/>
    </source>
</evidence>
<proteinExistence type="predicted"/>
<feature type="transmembrane region" description="Helical" evidence="1">
    <location>
        <begin position="73"/>
        <end position="94"/>
    </location>
</feature>
<keyword evidence="1" id="KW-1133">Transmembrane helix</keyword>
<protein>
    <submittedName>
        <fullName evidence="2">Uncharacterized membrane protein YdcZ, DUF606 family</fullName>
    </submittedName>
</protein>
<organism evidence="2 3">
    <name type="scientific">Cohaesibacter gelatinilyticus</name>
    <dbReference type="NCBI Taxonomy" id="372072"/>
    <lineage>
        <taxon>Bacteria</taxon>
        <taxon>Pseudomonadati</taxon>
        <taxon>Pseudomonadota</taxon>
        <taxon>Alphaproteobacteria</taxon>
        <taxon>Hyphomicrobiales</taxon>
        <taxon>Cohaesibacteraceae</taxon>
    </lineage>
</organism>
<gene>
    <name evidence="2" type="ORF">SAMN06265368_1457</name>
</gene>
<keyword evidence="3" id="KW-1185">Reference proteome</keyword>
<evidence type="ECO:0000313" key="2">
    <source>
        <dbReference type="EMBL" id="SNZ08107.1"/>
    </source>
</evidence>
<dbReference type="Proteomes" id="UP000219439">
    <property type="component" value="Unassembled WGS sequence"/>
</dbReference>
<dbReference type="OrthoDB" id="8455003at2"/>
<accession>A0A285NGK3</accession>
<dbReference type="EMBL" id="OBEL01000001">
    <property type="protein sequence ID" value="SNZ08107.1"/>
    <property type="molecule type" value="Genomic_DNA"/>
</dbReference>
<keyword evidence="1" id="KW-0472">Membrane</keyword>
<keyword evidence="1" id="KW-0812">Transmembrane</keyword>
<feature type="transmembrane region" description="Helical" evidence="1">
    <location>
        <begin position="100"/>
        <end position="120"/>
    </location>
</feature>
<feature type="transmembrane region" description="Helical" evidence="1">
    <location>
        <begin position="36"/>
        <end position="61"/>
    </location>
</feature>